<evidence type="ECO:0000313" key="2">
    <source>
        <dbReference type="Proteomes" id="UP000036403"/>
    </source>
</evidence>
<comment type="caution">
    <text evidence="1">The sequence shown here is derived from an EMBL/GenBank/DDBJ whole genome shotgun (WGS) entry which is preliminary data.</text>
</comment>
<organism evidence="1 2">
    <name type="scientific">Lasius niger</name>
    <name type="common">Black garden ant</name>
    <dbReference type="NCBI Taxonomy" id="67767"/>
    <lineage>
        <taxon>Eukaryota</taxon>
        <taxon>Metazoa</taxon>
        <taxon>Ecdysozoa</taxon>
        <taxon>Arthropoda</taxon>
        <taxon>Hexapoda</taxon>
        <taxon>Insecta</taxon>
        <taxon>Pterygota</taxon>
        <taxon>Neoptera</taxon>
        <taxon>Endopterygota</taxon>
        <taxon>Hymenoptera</taxon>
        <taxon>Apocrita</taxon>
        <taxon>Aculeata</taxon>
        <taxon>Formicoidea</taxon>
        <taxon>Formicidae</taxon>
        <taxon>Formicinae</taxon>
        <taxon>Lasius</taxon>
        <taxon>Lasius</taxon>
    </lineage>
</organism>
<dbReference type="OrthoDB" id="5792673at2759"/>
<keyword evidence="1" id="KW-0808">Transferase</keyword>
<dbReference type="Proteomes" id="UP000036403">
    <property type="component" value="Unassembled WGS sequence"/>
</dbReference>
<dbReference type="GO" id="GO:0008168">
    <property type="term" value="F:methyltransferase activity"/>
    <property type="evidence" value="ECO:0007669"/>
    <property type="project" value="UniProtKB-KW"/>
</dbReference>
<evidence type="ECO:0000313" key="1">
    <source>
        <dbReference type="EMBL" id="KMQ87084.1"/>
    </source>
</evidence>
<accession>A0A0J7K9Z9</accession>
<proteinExistence type="predicted"/>
<reference evidence="1 2" key="1">
    <citation type="submission" date="2015-04" db="EMBL/GenBank/DDBJ databases">
        <title>Lasius niger genome sequencing.</title>
        <authorList>
            <person name="Konorov E.A."/>
            <person name="Nikitin M.A."/>
            <person name="Kirill M.V."/>
            <person name="Chang P."/>
        </authorList>
    </citation>
    <scope>NUCLEOTIDE SEQUENCE [LARGE SCALE GENOMIC DNA]</scope>
    <source>
        <tissue evidence="1">Whole</tissue>
    </source>
</reference>
<name>A0A0J7K9Z9_LASNI</name>
<sequence length="229" mass="26169">MEVIELMSDEDENTGKSKSKACNSNCVNFKCRSGINMKTAPSFACAFYGVSIEKKKKRVICKECFDAALQHQRQLVKAFVENKSLLDCHFPDHTMEVEISDSDDSDDDKKKKLDDDGYIPEDVLLDIKDKLDDTLLHISKKYNIEQHTKAAYAFMKENDKTTWPQIKMLEELQMKNPVMPWIKAKIQTIVSTNPWNFRVKLLQKKYNAAVKTISGEDVAVAELCPVIIP</sequence>
<dbReference type="GO" id="GO:0032259">
    <property type="term" value="P:methylation"/>
    <property type="evidence" value="ECO:0007669"/>
    <property type="project" value="UniProtKB-KW"/>
</dbReference>
<protein>
    <submittedName>
        <fullName evidence="1">Histone-lysine n-methyltransferase eggless</fullName>
    </submittedName>
</protein>
<dbReference type="EMBL" id="LBMM01011009">
    <property type="protein sequence ID" value="KMQ87084.1"/>
    <property type="molecule type" value="Genomic_DNA"/>
</dbReference>
<keyword evidence="1" id="KW-0489">Methyltransferase</keyword>
<dbReference type="AlphaFoldDB" id="A0A0J7K9Z9"/>
<keyword evidence="2" id="KW-1185">Reference proteome</keyword>
<gene>
    <name evidence="1" type="ORF">RF55_13733</name>
</gene>
<dbReference type="PaxDb" id="67767-A0A0J7K9Z9"/>
<dbReference type="STRING" id="67767.A0A0J7K9Z9"/>